<dbReference type="PANTHER" id="PTHR11669:SF0">
    <property type="entry name" value="PROTEIN STICHEL-LIKE 2"/>
    <property type="match status" value="1"/>
</dbReference>
<feature type="domain" description="AAA+ ATPase" evidence="10">
    <location>
        <begin position="36"/>
        <end position="168"/>
    </location>
</feature>
<dbReference type="InterPro" id="IPR045085">
    <property type="entry name" value="HLD_clamp_pol_III_gamma_tau"/>
</dbReference>
<feature type="compositionally biased region" description="Low complexity" evidence="9">
    <location>
        <begin position="358"/>
        <end position="371"/>
    </location>
</feature>
<dbReference type="Pfam" id="PF22608">
    <property type="entry name" value="DNAX_ATPase_lid"/>
    <property type="match status" value="1"/>
</dbReference>
<evidence type="ECO:0000313" key="12">
    <source>
        <dbReference type="Proteomes" id="UP001177295"/>
    </source>
</evidence>
<reference evidence="11 12" key="1">
    <citation type="journal article" date="2023" name="Cell">
        <title>Genetic manipulation of Patescibacteria provides mechanistic insights into microbial dark matter and the epibiotic lifestyle.</title>
        <authorList>
            <person name="Wang Y."/>
            <person name="Gallagher L.A."/>
            <person name="Andrade P.A."/>
            <person name="Liu A."/>
            <person name="Humphreys I.R."/>
            <person name="Turkarslan S."/>
            <person name="Cutler K.J."/>
            <person name="Arrieta-Ortiz M.L."/>
            <person name="Li Y."/>
            <person name="Radey M.C."/>
            <person name="McLean J.S."/>
            <person name="Cong Q."/>
            <person name="Baker D."/>
            <person name="Baliga N.S."/>
            <person name="Peterson S.B."/>
            <person name="Mougous J.D."/>
        </authorList>
    </citation>
    <scope>NUCLEOTIDE SEQUENCE [LARGE SCALE GENOMIC DNA]</scope>
    <source>
        <strain evidence="11 12">ML1</strain>
    </source>
</reference>
<feature type="compositionally biased region" description="Low complexity" evidence="9">
    <location>
        <begin position="391"/>
        <end position="402"/>
    </location>
</feature>
<accession>A0ABY8WUI1</accession>
<evidence type="ECO:0000256" key="5">
    <source>
        <dbReference type="ARBA" id="ARBA00022840"/>
    </source>
</evidence>
<keyword evidence="2" id="KW-0479">Metal-binding</keyword>
<evidence type="ECO:0000256" key="2">
    <source>
        <dbReference type="ARBA" id="ARBA00022723"/>
    </source>
</evidence>
<evidence type="ECO:0000313" key="11">
    <source>
        <dbReference type="EMBL" id="WIO46028.1"/>
    </source>
</evidence>
<keyword evidence="12" id="KW-1185">Reference proteome</keyword>
<dbReference type="SMART" id="SM00382">
    <property type="entry name" value="AAA"/>
    <property type="match status" value="1"/>
</dbReference>
<dbReference type="PRINTS" id="PR00300">
    <property type="entry name" value="CLPPROTEASEA"/>
</dbReference>
<feature type="region of interest" description="Disordered" evidence="9">
    <location>
        <begin position="329"/>
        <end position="409"/>
    </location>
</feature>
<dbReference type="EMBL" id="CP124550">
    <property type="protein sequence ID" value="WIO46028.1"/>
    <property type="molecule type" value="Genomic_DNA"/>
</dbReference>
<evidence type="ECO:0000256" key="9">
    <source>
        <dbReference type="SAM" id="MobiDB-lite"/>
    </source>
</evidence>
<protein>
    <recommendedName>
        <fullName evidence="8">DNA polymerase III subunit gamma/tau</fullName>
        <ecNumber evidence="8">2.7.7.7</ecNumber>
    </recommendedName>
</protein>
<keyword evidence="5 8" id="KW-0067">ATP-binding</keyword>
<dbReference type="NCBIfam" id="TIGR02397">
    <property type="entry name" value="dnaX_nterm"/>
    <property type="match status" value="1"/>
</dbReference>
<dbReference type="InterPro" id="IPR012763">
    <property type="entry name" value="DNA_pol_III_sug/sutau_N"/>
</dbReference>
<evidence type="ECO:0000256" key="3">
    <source>
        <dbReference type="ARBA" id="ARBA00022741"/>
    </source>
</evidence>
<keyword evidence="6 8" id="KW-0239">DNA-directed DNA polymerase</keyword>
<keyword evidence="3 8" id="KW-0547">Nucleotide-binding</keyword>
<comment type="catalytic activity">
    <reaction evidence="7 8">
        <text>DNA(n) + a 2'-deoxyribonucleoside 5'-triphosphate = DNA(n+1) + diphosphate</text>
        <dbReference type="Rhea" id="RHEA:22508"/>
        <dbReference type="Rhea" id="RHEA-COMP:17339"/>
        <dbReference type="Rhea" id="RHEA-COMP:17340"/>
        <dbReference type="ChEBI" id="CHEBI:33019"/>
        <dbReference type="ChEBI" id="CHEBI:61560"/>
        <dbReference type="ChEBI" id="CHEBI:173112"/>
        <dbReference type="EC" id="2.7.7.7"/>
    </reaction>
</comment>
<proteinExistence type="inferred from homology"/>
<comment type="subunit">
    <text evidence="8">DNA polymerase III contains a core (composed of alpha, epsilon and theta chains) that associates with a tau subunit. This core dimerizes to form the POLIII' complex. PolIII' associates with the gamma complex (composed of gamma, delta, delta', psi and chi chains) and with the beta chain to form the complete DNA polymerase III complex.</text>
</comment>
<dbReference type="EC" id="2.7.7.7" evidence="8"/>
<sequence>MSQALYRKYRSKKLSEIVGQAHITRLLERALKRGAVAHAYLLTGPRGVGKTSIARILAHEINNLPYTDESTHLDIIEIDAASNNSVEDIRDLRDKVQIAPVSAPKKVYIIDEVHMLSKSAFNALLKTLEEPPEHVVFILATTDADKLPATILSRVQRFNFRLIGEADVVAHLRAIAEAEHIAIDDDALRLIAEQGQGSFRDSISLLDQLQHVADGAITAQLIEESLGLASAQDVDALLAAAAAGDIAAIVQQLGAMEHNGVPAPIAAEQIARNIQRSAISHPERLALLGPLAKVTRSPWPYTSLLVALTSQANIAAQPVATAAALSGNSAVKPANSPAQAKEPALHETPQVSKKSPETPAASPRAHTSAAANSGVTSTQKPSVSIKDDKSNAASSASTAAPAHNKKNKEEKSFAWDDFLAPLKESAAGAHSILAKCKYHYDGAALTIYAGKKFAKNQIDKALPALAESLQTIGLPDIEITVLATPKPPEDSQTAAIIAMMGGGEEVSL</sequence>
<name>A0ABY8WUI1_9BACT</name>
<dbReference type="Pfam" id="PF11490">
    <property type="entry name" value="DNA_pol3_a_NII"/>
    <property type="match status" value="1"/>
</dbReference>
<dbReference type="InterPro" id="IPR003593">
    <property type="entry name" value="AAA+_ATPase"/>
</dbReference>
<dbReference type="CDD" id="cd18137">
    <property type="entry name" value="HLD_clamp_pol_III_gamma_tau"/>
    <property type="match status" value="1"/>
</dbReference>
<evidence type="ECO:0000256" key="4">
    <source>
        <dbReference type="ARBA" id="ARBA00022833"/>
    </source>
</evidence>
<dbReference type="InterPro" id="IPR027417">
    <property type="entry name" value="P-loop_NTPase"/>
</dbReference>
<evidence type="ECO:0000259" key="10">
    <source>
        <dbReference type="SMART" id="SM00382"/>
    </source>
</evidence>
<dbReference type="Gene3D" id="1.10.8.60">
    <property type="match status" value="1"/>
</dbReference>
<dbReference type="Pfam" id="PF13177">
    <property type="entry name" value="DNA_pol3_delta2"/>
    <property type="match status" value="1"/>
</dbReference>
<dbReference type="SUPFAM" id="SSF52540">
    <property type="entry name" value="P-loop containing nucleoside triphosphate hydrolases"/>
    <property type="match status" value="1"/>
</dbReference>
<evidence type="ECO:0000256" key="1">
    <source>
        <dbReference type="ARBA" id="ARBA00006360"/>
    </source>
</evidence>
<dbReference type="InterPro" id="IPR050238">
    <property type="entry name" value="DNA_Rep/Repair_Clamp_Loader"/>
</dbReference>
<evidence type="ECO:0000256" key="6">
    <source>
        <dbReference type="ARBA" id="ARBA00022932"/>
    </source>
</evidence>
<keyword evidence="8" id="KW-0808">Transferase</keyword>
<comment type="function">
    <text evidence="8">DNA polymerase III is a complex, multichain enzyme responsible for most of the replicative synthesis in bacteria. This DNA polymerase also exhibits 3' to 5' exonuclease activity.</text>
</comment>
<evidence type="ECO:0000256" key="8">
    <source>
        <dbReference type="RuleBase" id="RU364063"/>
    </source>
</evidence>
<dbReference type="InterPro" id="IPR001270">
    <property type="entry name" value="ClpA/B"/>
</dbReference>
<dbReference type="RefSeq" id="WP_376754386.1">
    <property type="nucleotide sequence ID" value="NZ_CP124550.1"/>
</dbReference>
<keyword evidence="8" id="KW-0548">Nucleotidyltransferase</keyword>
<dbReference type="InterPro" id="IPR024754">
    <property type="entry name" value="DNA_PolC-like_N_II"/>
</dbReference>
<keyword evidence="8" id="KW-0235">DNA replication</keyword>
<feature type="compositionally biased region" description="Polar residues" evidence="9">
    <location>
        <begin position="373"/>
        <end position="382"/>
    </location>
</feature>
<organism evidence="11 12">
    <name type="scientific">Candidatus Southlakia epibionticum</name>
    <dbReference type="NCBI Taxonomy" id="3043284"/>
    <lineage>
        <taxon>Bacteria</taxon>
        <taxon>Candidatus Saccharimonadota</taxon>
        <taxon>Candidatus Saccharimonadia</taxon>
        <taxon>Candidatus Saccharimonadales</taxon>
        <taxon>Candidatus Saccharimonadaceae</taxon>
        <taxon>Candidatus Southlakia</taxon>
    </lineage>
</organism>
<dbReference type="Gene3D" id="3.40.50.300">
    <property type="entry name" value="P-loop containing nucleotide triphosphate hydrolases"/>
    <property type="match status" value="1"/>
</dbReference>
<keyword evidence="4" id="KW-0862">Zinc</keyword>
<dbReference type="Proteomes" id="UP001177295">
    <property type="component" value="Chromosome"/>
</dbReference>
<dbReference type="CDD" id="cd00009">
    <property type="entry name" value="AAA"/>
    <property type="match status" value="1"/>
</dbReference>
<gene>
    <name evidence="8 11" type="primary">dnaX</name>
    <name evidence="11" type="ORF">SEML1_0402</name>
</gene>
<evidence type="ECO:0000256" key="7">
    <source>
        <dbReference type="ARBA" id="ARBA00049244"/>
    </source>
</evidence>
<comment type="similarity">
    <text evidence="1 8">Belongs to the DnaX/STICHEL family.</text>
</comment>
<dbReference type="PANTHER" id="PTHR11669">
    <property type="entry name" value="REPLICATION FACTOR C / DNA POLYMERASE III GAMMA-TAU SUBUNIT"/>
    <property type="match status" value="1"/>
</dbReference>